<reference evidence="4" key="1">
    <citation type="submission" date="2023-06" db="EMBL/GenBank/DDBJ databases">
        <authorList>
            <person name="Noh H."/>
        </authorList>
    </citation>
    <scope>NUCLEOTIDE SEQUENCE</scope>
    <source>
        <strain evidence="4">DUCC20226</strain>
    </source>
</reference>
<keyword evidence="1" id="KW-0378">Hydrolase</keyword>
<dbReference type="SUPFAM" id="SSF53474">
    <property type="entry name" value="alpha/beta-Hydrolases"/>
    <property type="match status" value="1"/>
</dbReference>
<dbReference type="PANTHER" id="PTHR43056">
    <property type="entry name" value="PEPTIDASE S9 PROLYL OLIGOPEPTIDASE"/>
    <property type="match status" value="1"/>
</dbReference>
<dbReference type="Gene3D" id="1.10.3020.20">
    <property type="match status" value="1"/>
</dbReference>
<dbReference type="InterPro" id="IPR008979">
    <property type="entry name" value="Galactose-bd-like_sf"/>
</dbReference>
<dbReference type="PANTHER" id="PTHR43056:SF10">
    <property type="entry name" value="COCE_NOND FAMILY, PUTATIVE (AFU_ORTHOLOGUE AFUA_7G00600)-RELATED"/>
    <property type="match status" value="1"/>
</dbReference>
<dbReference type="Proteomes" id="UP001265746">
    <property type="component" value="Unassembled WGS sequence"/>
</dbReference>
<dbReference type="GO" id="GO:0008239">
    <property type="term" value="F:dipeptidyl-peptidase activity"/>
    <property type="evidence" value="ECO:0007669"/>
    <property type="project" value="InterPro"/>
</dbReference>
<comment type="caution">
    <text evidence="4">The sequence shown here is derived from an EMBL/GenBank/DDBJ whole genome shotgun (WGS) entry which is preliminary data.</text>
</comment>
<dbReference type="SUPFAM" id="SSF49785">
    <property type="entry name" value="Galactose-binding domain-like"/>
    <property type="match status" value="1"/>
</dbReference>
<dbReference type="SMART" id="SM00939">
    <property type="entry name" value="PepX_C"/>
    <property type="match status" value="1"/>
</dbReference>
<dbReference type="InterPro" id="IPR029058">
    <property type="entry name" value="AB_hydrolase_fold"/>
</dbReference>
<dbReference type="InterPro" id="IPR050585">
    <property type="entry name" value="Xaa-Pro_dipeptidyl-ppase/CocE"/>
</dbReference>
<evidence type="ECO:0000313" key="5">
    <source>
        <dbReference type="Proteomes" id="UP001265746"/>
    </source>
</evidence>
<evidence type="ECO:0000313" key="4">
    <source>
        <dbReference type="EMBL" id="KAK2607159.1"/>
    </source>
</evidence>
<dbReference type="EMBL" id="JAUJFL010000003">
    <property type="protein sequence ID" value="KAK2607159.1"/>
    <property type="molecule type" value="Genomic_DNA"/>
</dbReference>
<evidence type="ECO:0000256" key="2">
    <source>
        <dbReference type="SAM" id="MobiDB-lite"/>
    </source>
</evidence>
<keyword evidence="5" id="KW-1185">Reference proteome</keyword>
<name>A0AAD9SGJ6_PHOAM</name>
<organism evidence="4 5">
    <name type="scientific">Phomopsis amygdali</name>
    <name type="common">Fusicoccum amygdali</name>
    <dbReference type="NCBI Taxonomy" id="1214568"/>
    <lineage>
        <taxon>Eukaryota</taxon>
        <taxon>Fungi</taxon>
        <taxon>Dikarya</taxon>
        <taxon>Ascomycota</taxon>
        <taxon>Pezizomycotina</taxon>
        <taxon>Sordariomycetes</taxon>
        <taxon>Sordariomycetidae</taxon>
        <taxon>Diaporthales</taxon>
        <taxon>Diaporthaceae</taxon>
        <taxon>Diaporthe</taxon>
    </lineage>
</organism>
<evidence type="ECO:0000256" key="1">
    <source>
        <dbReference type="ARBA" id="ARBA00022801"/>
    </source>
</evidence>
<evidence type="ECO:0000259" key="3">
    <source>
        <dbReference type="SMART" id="SM00939"/>
    </source>
</evidence>
<dbReference type="InterPro" id="IPR000383">
    <property type="entry name" value="Xaa-Pro-like_dom"/>
</dbReference>
<protein>
    <recommendedName>
        <fullName evidence="3">Xaa-Pro dipeptidyl-peptidase C-terminal domain-containing protein</fullName>
    </recommendedName>
</protein>
<gene>
    <name evidence="4" type="ORF">N8I77_005861</name>
</gene>
<dbReference type="AlphaFoldDB" id="A0AAD9SGJ6"/>
<dbReference type="InterPro" id="IPR005674">
    <property type="entry name" value="CocE/Ser_esterase"/>
</dbReference>
<feature type="domain" description="Xaa-Pro dipeptidyl-peptidase C-terminal" evidence="3">
    <location>
        <begin position="337"/>
        <end position="598"/>
    </location>
</feature>
<dbReference type="Gene3D" id="3.40.50.1820">
    <property type="entry name" value="alpha/beta hydrolase"/>
    <property type="match status" value="1"/>
</dbReference>
<dbReference type="NCBIfam" id="TIGR00976">
    <property type="entry name" value="CocE_NonD"/>
    <property type="match status" value="1"/>
</dbReference>
<dbReference type="InterPro" id="IPR013736">
    <property type="entry name" value="Xaa-Pro_dipept_C"/>
</dbReference>
<sequence>MAPIPLQVSIKRLSQPKEGENGYEGFKPGTHTVHPAGSRPFSQSDTKPLPIDIRVDHDVSVTARDGVRIFMDIYRPASQASLDVSKPENKIPAILSWSPYGKKYSALDMLPMTVWHTCVKRGELSGLEKFEGLDPAVWCPHGYALISVDTRGAGNSDGSMVIMGTQEGEDGYDVIEAVAKMPWCNGNVGMAGNSYLAISQWFIASTRPPSLKAIAPWEGASDLYREQFCRGGWFSMSNFDLITKEILRGPPNSGVEDFAEMYRRSPTINAFWNDKRVDLSKIECPAYIRGSDVSNLHNMGSIRAWMEIPHSKKWIRWGSYQEWFELYSCPEAHEELFKFMDRYLKDQDNGWEQNTPKVRWAALQFGDREAVHDIVLENFPVPRTEYLNFFAAAGGRLAEKPPNEVSTVTYNSEDRHSWVEFNHTFPSASRLIGLPKTVLYVSSADTDDFTVFVILRKKDKDGKDLMHLNFPVHATPVGSINEIPEKQQQSVNLHLGQMGILRASQRHIDTSKSIHPNFPFHPHDRQERVPKGTVVKLEIGIWALGVDFAAGESISLRIGGQYHSIAEYANWSAPRPEHELNRGQHSVYFGGQYPSQLVLPYIGKPEESA</sequence>
<dbReference type="Pfam" id="PF02129">
    <property type="entry name" value="Peptidase_S15"/>
    <property type="match status" value="1"/>
</dbReference>
<dbReference type="Gene3D" id="2.60.120.260">
    <property type="entry name" value="Galactose-binding domain-like"/>
    <property type="match status" value="1"/>
</dbReference>
<feature type="region of interest" description="Disordered" evidence="2">
    <location>
        <begin position="13"/>
        <end position="47"/>
    </location>
</feature>
<proteinExistence type="predicted"/>
<accession>A0AAD9SGJ6</accession>
<dbReference type="Pfam" id="PF08530">
    <property type="entry name" value="PepX_C"/>
    <property type="match status" value="1"/>
</dbReference>